<accession>A0A1T5K1P6</accession>
<keyword evidence="3" id="KW-1185">Reference proteome</keyword>
<evidence type="ECO:0000313" key="2">
    <source>
        <dbReference type="EMBL" id="SKC57524.1"/>
    </source>
</evidence>
<dbReference type="AlphaFoldDB" id="A0A1T5K1P6"/>
<proteinExistence type="predicted"/>
<dbReference type="CDD" id="cd16376">
    <property type="entry name" value="Avd_like"/>
    <property type="match status" value="1"/>
</dbReference>
<evidence type="ECO:0008006" key="4">
    <source>
        <dbReference type="Google" id="ProtNLM"/>
    </source>
</evidence>
<name>A0A1T5K1P6_9GAMM</name>
<reference evidence="2 3" key="1">
    <citation type="submission" date="2017-02" db="EMBL/GenBank/DDBJ databases">
        <authorList>
            <person name="Peterson S.W."/>
        </authorList>
    </citation>
    <scope>NUCLEOTIDE SEQUENCE [LARGE SCALE GENOMIC DNA]</scope>
    <source>
        <strain evidence="2 3">P15</strain>
    </source>
</reference>
<sequence>MTSRFQPPPIIKAAERLLVDIEQAVRAFPRYHRYQIGKNLREHAMTVSHRAGRAWRDRAHQRRWVEQLVWDIDELKQYLQTAKLLQAFRSFRQFEHLARQAEQLGAQAGGWRRQLNSPPAQNAEGRRAVPQRGQKLSTCTASAEANP</sequence>
<dbReference type="InterPro" id="IPR055360">
    <property type="entry name" value="bAvd"/>
</dbReference>
<feature type="region of interest" description="Disordered" evidence="1">
    <location>
        <begin position="106"/>
        <end position="147"/>
    </location>
</feature>
<evidence type="ECO:0000256" key="1">
    <source>
        <dbReference type="SAM" id="MobiDB-lite"/>
    </source>
</evidence>
<dbReference type="RefSeq" id="WP_079723594.1">
    <property type="nucleotide sequence ID" value="NZ_BMCL01000002.1"/>
</dbReference>
<feature type="compositionally biased region" description="Polar residues" evidence="1">
    <location>
        <begin position="134"/>
        <end position="147"/>
    </location>
</feature>
<dbReference type="EMBL" id="FUZV01000001">
    <property type="protein sequence ID" value="SKC57524.1"/>
    <property type="molecule type" value="Genomic_DNA"/>
</dbReference>
<dbReference type="OrthoDB" id="5525116at2"/>
<gene>
    <name evidence="2" type="ORF">SAMN06296058_1280</name>
</gene>
<dbReference type="Gene3D" id="1.20.1440.60">
    <property type="entry name" value="23S rRNA-intervening sequence"/>
    <property type="match status" value="1"/>
</dbReference>
<organism evidence="2 3">
    <name type="scientific">Pseudoxanthomonas indica</name>
    <dbReference type="NCBI Taxonomy" id="428993"/>
    <lineage>
        <taxon>Bacteria</taxon>
        <taxon>Pseudomonadati</taxon>
        <taxon>Pseudomonadota</taxon>
        <taxon>Gammaproteobacteria</taxon>
        <taxon>Lysobacterales</taxon>
        <taxon>Lysobacteraceae</taxon>
        <taxon>Pseudoxanthomonas</taxon>
    </lineage>
</organism>
<dbReference type="STRING" id="428993.SAMN06296058_1280"/>
<evidence type="ECO:0000313" key="3">
    <source>
        <dbReference type="Proteomes" id="UP000190341"/>
    </source>
</evidence>
<dbReference type="InterPro" id="IPR036583">
    <property type="entry name" value="23S_rRNA_IVS_sf"/>
</dbReference>
<protein>
    <recommendedName>
        <fullName evidence="4">Four helix bundle protein</fullName>
    </recommendedName>
</protein>
<dbReference type="Proteomes" id="UP000190341">
    <property type="component" value="Unassembled WGS sequence"/>
</dbReference>